<name>A0A378VWQ7_NEIGO</name>
<dbReference type="AlphaFoldDB" id="A0A378VWQ7"/>
<accession>A0A378VWQ7</accession>
<sequence length="124" mass="14513">MDQCSRILHHSGFSSTFARTSDNCLWQFSYFSLVSVKRALSALRIMRFRKNIRKLPYYALTADEIPSSDKALFLGKVLDGHRHIPNVFLWFASLRTTDFVTPQNSIRQRENMRLRQWVQTGFPA</sequence>
<evidence type="ECO:0000313" key="1">
    <source>
        <dbReference type="EMBL" id="SUA21656.1"/>
    </source>
</evidence>
<reference evidence="1" key="1">
    <citation type="submission" date="2018-06" db="EMBL/GenBank/DDBJ databases">
        <authorList>
            <consortium name="Pathogen Informatics"/>
            <person name="Doyle S."/>
        </authorList>
    </citation>
    <scope>NUCLEOTIDE SEQUENCE [LARGE SCALE GENOMIC DNA]</scope>
    <source>
        <strain evidence="1">NCTC11421</strain>
    </source>
</reference>
<gene>
    <name evidence="1" type="ORF">NCTC11421_01578</name>
</gene>
<organism evidence="1">
    <name type="scientific">Neisseria gonorrhoeae</name>
    <dbReference type="NCBI Taxonomy" id="485"/>
    <lineage>
        <taxon>Bacteria</taxon>
        <taxon>Pseudomonadati</taxon>
        <taxon>Pseudomonadota</taxon>
        <taxon>Betaproteobacteria</taxon>
        <taxon>Neisseriales</taxon>
        <taxon>Neisseriaceae</taxon>
        <taxon>Neisseria</taxon>
    </lineage>
</organism>
<proteinExistence type="predicted"/>
<dbReference type="EMBL" id="UGRI01000001">
    <property type="protein sequence ID" value="SUA21656.1"/>
    <property type="molecule type" value="Genomic_DNA"/>
</dbReference>
<protein>
    <submittedName>
        <fullName evidence="1">Protein TraD</fullName>
    </submittedName>
</protein>